<dbReference type="AlphaFoldDB" id="A0A0G0ZD80"/>
<dbReference type="GO" id="GO:0005829">
    <property type="term" value="C:cytosol"/>
    <property type="evidence" value="ECO:0007669"/>
    <property type="project" value="TreeGrafter"/>
</dbReference>
<dbReference type="PANTHER" id="PTHR43311:SF2">
    <property type="entry name" value="GLUTAMATE--TRNA LIGASE, MITOCHONDRIAL-RELATED"/>
    <property type="match status" value="1"/>
</dbReference>
<evidence type="ECO:0000259" key="11">
    <source>
        <dbReference type="Pfam" id="PF00749"/>
    </source>
</evidence>
<reference evidence="13 14" key="1">
    <citation type="journal article" date="2015" name="Nature">
        <title>rRNA introns, odd ribosomes, and small enigmatic genomes across a large radiation of phyla.</title>
        <authorList>
            <person name="Brown C.T."/>
            <person name="Hug L.A."/>
            <person name="Thomas B.C."/>
            <person name="Sharon I."/>
            <person name="Castelle C.J."/>
            <person name="Singh A."/>
            <person name="Wilkins M.J."/>
            <person name="Williams K.H."/>
            <person name="Banfield J.F."/>
        </authorList>
    </citation>
    <scope>NUCLEOTIDE SEQUENCE [LARGE SCALE GENOMIC DNA]</scope>
</reference>
<gene>
    <name evidence="10" type="primary">gltX</name>
    <name evidence="13" type="ORF">UV10_C0001G0086</name>
</gene>
<dbReference type="InterPro" id="IPR000924">
    <property type="entry name" value="Glu/Gln-tRNA-synth"/>
</dbReference>
<evidence type="ECO:0000256" key="4">
    <source>
        <dbReference type="ARBA" id="ARBA00022490"/>
    </source>
</evidence>
<dbReference type="InterPro" id="IPR004527">
    <property type="entry name" value="Glu-tRNA-ligase_bac/mito"/>
</dbReference>
<evidence type="ECO:0000256" key="3">
    <source>
        <dbReference type="ARBA" id="ARBA00011245"/>
    </source>
</evidence>
<dbReference type="InterPro" id="IPR033910">
    <property type="entry name" value="GluRS_core"/>
</dbReference>
<dbReference type="Gene3D" id="1.10.8.70">
    <property type="entry name" value="Glutamate-tRNA synthetase, class I, anticodon-binding domain 1"/>
    <property type="match status" value="1"/>
</dbReference>
<evidence type="ECO:0000256" key="8">
    <source>
        <dbReference type="ARBA" id="ARBA00022917"/>
    </source>
</evidence>
<dbReference type="PRINTS" id="PR00987">
    <property type="entry name" value="TRNASYNTHGLU"/>
</dbReference>
<evidence type="ECO:0000256" key="10">
    <source>
        <dbReference type="HAMAP-Rule" id="MF_00022"/>
    </source>
</evidence>
<feature type="short sequence motif" description="'HIGH' region" evidence="10">
    <location>
        <begin position="21"/>
        <end position="31"/>
    </location>
</feature>
<comment type="catalytic activity">
    <reaction evidence="10">
        <text>tRNA(Glu) + L-glutamate + ATP = L-glutamyl-tRNA(Glu) + AMP + diphosphate</text>
        <dbReference type="Rhea" id="RHEA:23540"/>
        <dbReference type="Rhea" id="RHEA-COMP:9663"/>
        <dbReference type="Rhea" id="RHEA-COMP:9680"/>
        <dbReference type="ChEBI" id="CHEBI:29985"/>
        <dbReference type="ChEBI" id="CHEBI:30616"/>
        <dbReference type="ChEBI" id="CHEBI:33019"/>
        <dbReference type="ChEBI" id="CHEBI:78442"/>
        <dbReference type="ChEBI" id="CHEBI:78520"/>
        <dbReference type="ChEBI" id="CHEBI:456215"/>
        <dbReference type="EC" id="6.1.1.17"/>
    </reaction>
</comment>
<keyword evidence="6 10" id="KW-0547">Nucleotide-binding</keyword>
<protein>
    <recommendedName>
        <fullName evidence="10">Glutamate--tRNA ligase</fullName>
        <ecNumber evidence="10">6.1.1.17</ecNumber>
    </recommendedName>
    <alternativeName>
        <fullName evidence="10">Glutamyl-tRNA synthetase</fullName>
        <shortName evidence="10">GluRS</shortName>
    </alternativeName>
</protein>
<dbReference type="InterPro" id="IPR014729">
    <property type="entry name" value="Rossmann-like_a/b/a_fold"/>
</dbReference>
<feature type="binding site" evidence="10">
    <location>
        <position position="267"/>
    </location>
    <ligand>
        <name>ATP</name>
        <dbReference type="ChEBI" id="CHEBI:30616"/>
    </ligand>
</feature>
<dbReference type="GO" id="GO:0006424">
    <property type="term" value="P:glutamyl-tRNA aminoacylation"/>
    <property type="evidence" value="ECO:0007669"/>
    <property type="project" value="UniProtKB-UniRule"/>
</dbReference>
<comment type="subcellular location">
    <subcellularLocation>
        <location evidence="1 10">Cytoplasm</location>
    </subcellularLocation>
</comment>
<evidence type="ECO:0000259" key="12">
    <source>
        <dbReference type="Pfam" id="PF19269"/>
    </source>
</evidence>
<evidence type="ECO:0000313" key="13">
    <source>
        <dbReference type="EMBL" id="KKS46629.1"/>
    </source>
</evidence>
<keyword evidence="8 10" id="KW-0648">Protein biosynthesis</keyword>
<dbReference type="Pfam" id="PF00749">
    <property type="entry name" value="tRNA-synt_1c"/>
    <property type="match status" value="1"/>
</dbReference>
<feature type="domain" description="Aminoacyl-tRNA synthetase class I anticodon-binding" evidence="12">
    <location>
        <begin position="346"/>
        <end position="494"/>
    </location>
</feature>
<dbReference type="Gene3D" id="3.40.50.620">
    <property type="entry name" value="HUPs"/>
    <property type="match status" value="1"/>
</dbReference>
<dbReference type="PANTHER" id="PTHR43311">
    <property type="entry name" value="GLUTAMATE--TRNA LIGASE"/>
    <property type="match status" value="1"/>
</dbReference>
<evidence type="ECO:0000256" key="5">
    <source>
        <dbReference type="ARBA" id="ARBA00022598"/>
    </source>
</evidence>
<dbReference type="InterPro" id="IPR049940">
    <property type="entry name" value="GluQ/Sye"/>
</dbReference>
<dbReference type="NCBIfam" id="TIGR00464">
    <property type="entry name" value="gltX_bact"/>
    <property type="match status" value="1"/>
</dbReference>
<dbReference type="HAMAP" id="MF_00022">
    <property type="entry name" value="Glu_tRNA_synth_type1"/>
    <property type="match status" value="1"/>
</dbReference>
<dbReference type="InterPro" id="IPR020752">
    <property type="entry name" value="Glu-tRNA-synth_I_codon-bd_sub1"/>
</dbReference>
<dbReference type="SUPFAM" id="SSF52374">
    <property type="entry name" value="Nucleotidylyl transferase"/>
    <property type="match status" value="1"/>
</dbReference>
<dbReference type="EC" id="6.1.1.17" evidence="10"/>
<dbReference type="EMBL" id="LCDE01000001">
    <property type="protein sequence ID" value="KKS46629.1"/>
    <property type="molecule type" value="Genomic_DNA"/>
</dbReference>
<feature type="short sequence motif" description="'KMSKS' region" evidence="10">
    <location>
        <begin position="264"/>
        <end position="268"/>
    </location>
</feature>
<comment type="function">
    <text evidence="10">Catalyzes the attachment of glutamate to tRNA(Glu) in a two-step reaction: glutamate is first activated by ATP to form Glu-AMP and then transferred to the acceptor end of tRNA(Glu).</text>
</comment>
<keyword evidence="5 10" id="KW-0436">Ligase</keyword>
<dbReference type="Pfam" id="PF19269">
    <property type="entry name" value="Anticodon_2"/>
    <property type="match status" value="1"/>
</dbReference>
<evidence type="ECO:0000256" key="1">
    <source>
        <dbReference type="ARBA" id="ARBA00004496"/>
    </source>
</evidence>
<dbReference type="GO" id="GO:0000049">
    <property type="term" value="F:tRNA binding"/>
    <property type="evidence" value="ECO:0007669"/>
    <property type="project" value="InterPro"/>
</dbReference>
<dbReference type="PROSITE" id="PS00178">
    <property type="entry name" value="AA_TRNA_LIGASE_I"/>
    <property type="match status" value="1"/>
</dbReference>
<accession>A0A0G0ZD80</accession>
<comment type="caution">
    <text evidence="13">The sequence shown here is derived from an EMBL/GenBank/DDBJ whole genome shotgun (WGS) entry which is preliminary data.</text>
</comment>
<proteinExistence type="inferred from homology"/>
<evidence type="ECO:0000256" key="7">
    <source>
        <dbReference type="ARBA" id="ARBA00022840"/>
    </source>
</evidence>
<evidence type="ECO:0000313" key="14">
    <source>
        <dbReference type="Proteomes" id="UP000034951"/>
    </source>
</evidence>
<dbReference type="InterPro" id="IPR020058">
    <property type="entry name" value="Glu/Gln-tRNA-synth_Ib_cat-dom"/>
</dbReference>
<dbReference type="GO" id="GO:0005524">
    <property type="term" value="F:ATP binding"/>
    <property type="evidence" value="ECO:0007669"/>
    <property type="project" value="UniProtKB-UniRule"/>
</dbReference>
<evidence type="ECO:0000256" key="6">
    <source>
        <dbReference type="ARBA" id="ARBA00022741"/>
    </source>
</evidence>
<comment type="subunit">
    <text evidence="3 10">Monomer.</text>
</comment>
<name>A0A0G0ZD80_9BACT</name>
<dbReference type="InterPro" id="IPR045462">
    <property type="entry name" value="aa-tRNA-synth_I_cd-bd"/>
</dbReference>
<comment type="similarity">
    <text evidence="2 10">Belongs to the class-I aminoacyl-tRNA synthetase family. Glutamate--tRNA ligase type 1 subfamily.</text>
</comment>
<dbReference type="InterPro" id="IPR001412">
    <property type="entry name" value="aa-tRNA-synth_I_CS"/>
</dbReference>
<dbReference type="GO" id="GO:0004818">
    <property type="term" value="F:glutamate-tRNA ligase activity"/>
    <property type="evidence" value="ECO:0007669"/>
    <property type="project" value="UniProtKB-UniRule"/>
</dbReference>
<keyword evidence="4 10" id="KW-0963">Cytoplasm</keyword>
<keyword evidence="7 10" id="KW-0067">ATP-binding</keyword>
<feature type="domain" description="Glutamyl/glutaminyl-tRNA synthetase class Ib catalytic" evidence="11">
    <location>
        <begin position="14"/>
        <end position="333"/>
    </location>
</feature>
<dbReference type="InterPro" id="IPR020751">
    <property type="entry name" value="aa-tRNA-synth_I_codon-bd_sub2"/>
</dbReference>
<evidence type="ECO:0000256" key="9">
    <source>
        <dbReference type="ARBA" id="ARBA00023146"/>
    </source>
</evidence>
<dbReference type="GO" id="GO:0008270">
    <property type="term" value="F:zinc ion binding"/>
    <property type="evidence" value="ECO:0007669"/>
    <property type="project" value="InterPro"/>
</dbReference>
<sequence>MSFLKSFFGGKQEEIRTRFAPSPTGLFHIGGARTALFNFLFAKVNGGKFILRIEDTDLERSRPEYEKDILESIKWLGLNWDEFYRQSERLNLYNGYLNKLIDDGKAFYCFHSKEFLDKEYKEQVAAKKNPAHICEFRKLPRKDAERRLNKAVSNSGQENAIIRFKIPFDEEICFDDLIRGKVCFNSNTLGGDFSLAKAASAGNFLPLYNFAVVVDDYLMKISHVIRGEEHISNTPKQILIQKNLDLPMPEYAHLPLILAPDRSKLSKRHGATSVMDYREMGYLPETLINFLALLGWNAGANEEFFSLKGLIKKFDLTKVQKSGAVFNIEKLDWLNGHYIRNLSLDELVKRINPFLERDGLRAGDDIEYLKKIIALEQPRLKKLGEMGERTVYFFKIPSYKPELLIWRDMLFKDAIASLKISRESLLKINELDFNRENLESSLLKEAERAKNKDKGRLLWPLRTALTGLEASPGPFEIMEILGKKRTIERIEAALKKLNAI</sequence>
<dbReference type="Gene3D" id="1.10.10.350">
    <property type="match status" value="1"/>
</dbReference>
<dbReference type="FunFam" id="3.40.50.620:FF:000007">
    <property type="entry name" value="Glutamate--tRNA ligase"/>
    <property type="match status" value="1"/>
</dbReference>
<dbReference type="CDD" id="cd00808">
    <property type="entry name" value="GluRS_core"/>
    <property type="match status" value="1"/>
</dbReference>
<keyword evidence="9 10" id="KW-0030">Aminoacyl-tRNA synthetase</keyword>
<dbReference type="Proteomes" id="UP000034951">
    <property type="component" value="Unassembled WGS sequence"/>
</dbReference>
<dbReference type="InterPro" id="IPR008925">
    <property type="entry name" value="aa_tRNA-synth_I_cd-bd_sf"/>
</dbReference>
<dbReference type="PATRIC" id="fig|1618609.3.peg.91"/>
<dbReference type="SUPFAM" id="SSF48163">
    <property type="entry name" value="An anticodon-binding domain of class I aminoacyl-tRNA synthetases"/>
    <property type="match status" value="1"/>
</dbReference>
<organism evidence="13 14">
    <name type="scientific">Candidatus Azambacteria bacterium GW2011_GWA1_42_19</name>
    <dbReference type="NCBI Taxonomy" id="1618609"/>
    <lineage>
        <taxon>Bacteria</taxon>
        <taxon>Candidatus Azamiibacteriota</taxon>
    </lineage>
</organism>
<evidence type="ECO:0000256" key="2">
    <source>
        <dbReference type="ARBA" id="ARBA00007894"/>
    </source>
</evidence>
<comment type="caution">
    <text evidence="10">Lacks conserved residue(s) required for the propagation of feature annotation.</text>
</comment>